<dbReference type="Gene3D" id="3.30.70.370">
    <property type="match status" value="1"/>
</dbReference>
<dbReference type="SUPFAM" id="SSF56672">
    <property type="entry name" value="DNA/RNA polymerases"/>
    <property type="match status" value="1"/>
</dbReference>
<reference evidence="1" key="1">
    <citation type="journal article" date="2021" name="Proc. Natl. Acad. Sci. U.S.A.">
        <title>A Catalog of Tens of Thousands of Viruses from Human Metagenomes Reveals Hidden Associations with Chronic Diseases.</title>
        <authorList>
            <person name="Tisza M.J."/>
            <person name="Buck C.B."/>
        </authorList>
    </citation>
    <scope>NUCLEOTIDE SEQUENCE</scope>
    <source>
        <strain evidence="1">Ct53O25</strain>
    </source>
</reference>
<dbReference type="EMBL" id="BK014869">
    <property type="protein sequence ID" value="DAD79596.1"/>
    <property type="molecule type" value="Genomic_DNA"/>
</dbReference>
<dbReference type="InterPro" id="IPR043502">
    <property type="entry name" value="DNA/RNA_pol_sf"/>
</dbReference>
<evidence type="ECO:0000313" key="1">
    <source>
        <dbReference type="EMBL" id="DAD79596.1"/>
    </source>
</evidence>
<protein>
    <submittedName>
        <fullName evidence="1">DNA polymerase</fullName>
    </submittedName>
</protein>
<name>A0A8S5MBJ8_9CAUD</name>
<sequence>MGDIMVAIREDFAKRNWSRDDAHICLTVHDEVIVCCKDELAEEVSEIMQYQMKKSRDWYHDLPLDCAGDIAQRYGCAK</sequence>
<accession>A0A8S5MBJ8</accession>
<organism evidence="1">
    <name type="scientific">Podoviridae sp. ct53O25</name>
    <dbReference type="NCBI Taxonomy" id="2826539"/>
    <lineage>
        <taxon>Viruses</taxon>
        <taxon>Duplodnaviria</taxon>
        <taxon>Heunggongvirae</taxon>
        <taxon>Uroviricota</taxon>
        <taxon>Caudoviricetes</taxon>
    </lineage>
</organism>
<proteinExistence type="predicted"/>